<dbReference type="EMBL" id="BN001302">
    <property type="protein sequence ID" value="CBF75593.1"/>
    <property type="molecule type" value="Genomic_DNA"/>
</dbReference>
<dbReference type="HOGENOM" id="CLU_081017_0_0_1"/>
<feature type="region of interest" description="Disordered" evidence="2">
    <location>
        <begin position="111"/>
        <end position="159"/>
    </location>
</feature>
<protein>
    <submittedName>
        <fullName evidence="3">Uncharacterized protein</fullName>
    </submittedName>
</protein>
<feature type="coiled-coil region" evidence="1">
    <location>
        <begin position="210"/>
        <end position="251"/>
    </location>
</feature>
<gene>
    <name evidence="3" type="ORF">ANIA_03694</name>
</gene>
<evidence type="ECO:0000313" key="3">
    <source>
        <dbReference type="EMBL" id="CBF75593.1"/>
    </source>
</evidence>
<keyword evidence="4" id="KW-1185">Reference proteome</keyword>
<dbReference type="Proteomes" id="UP000000560">
    <property type="component" value="Chromosome II"/>
</dbReference>
<reference evidence="4" key="1">
    <citation type="journal article" date="2005" name="Nature">
        <title>Sequencing of Aspergillus nidulans and comparative analysis with A. fumigatus and A. oryzae.</title>
        <authorList>
            <person name="Galagan J.E."/>
            <person name="Calvo S.E."/>
            <person name="Cuomo C."/>
            <person name="Ma L.J."/>
            <person name="Wortman J.R."/>
            <person name="Batzoglou S."/>
            <person name="Lee S.I."/>
            <person name="Basturkmen M."/>
            <person name="Spevak C.C."/>
            <person name="Clutterbuck J."/>
            <person name="Kapitonov V."/>
            <person name="Jurka J."/>
            <person name="Scazzocchio C."/>
            <person name="Farman M."/>
            <person name="Butler J."/>
            <person name="Purcell S."/>
            <person name="Harris S."/>
            <person name="Braus G.H."/>
            <person name="Draht O."/>
            <person name="Busch S."/>
            <person name="D'Enfert C."/>
            <person name="Bouchier C."/>
            <person name="Goldman G.H."/>
            <person name="Bell-Pedersen D."/>
            <person name="Griffiths-Jones S."/>
            <person name="Doonan J.H."/>
            <person name="Yu J."/>
            <person name="Vienken K."/>
            <person name="Pain A."/>
            <person name="Freitag M."/>
            <person name="Selker E.U."/>
            <person name="Archer D.B."/>
            <person name="Penalva M.A."/>
            <person name="Oakley B.R."/>
            <person name="Momany M."/>
            <person name="Tanaka T."/>
            <person name="Kumagai T."/>
            <person name="Asai K."/>
            <person name="Machida M."/>
            <person name="Nierman W.C."/>
            <person name="Denning D.W."/>
            <person name="Caddick M."/>
            <person name="Hynes M."/>
            <person name="Paoletti M."/>
            <person name="Fischer R."/>
            <person name="Miller B."/>
            <person name="Dyer P."/>
            <person name="Sachs M.S."/>
            <person name="Osmani S.A."/>
            <person name="Birren B.W."/>
        </authorList>
    </citation>
    <scope>NUCLEOTIDE SEQUENCE [LARGE SCALE GENOMIC DNA]</scope>
    <source>
        <strain evidence="4">FGSC A4 / ATCC 38163 / CBS 112.46 / NRRL 194 / M139</strain>
    </source>
</reference>
<accession>Q5B6Y6</accession>
<dbReference type="KEGG" id="ani:ANIA_03694"/>
<dbReference type="GeneID" id="2873116"/>
<dbReference type="AlphaFoldDB" id="Q5B6Y6"/>
<dbReference type="VEuPathDB" id="FungiDB:AN3694"/>
<feature type="compositionally biased region" description="Polar residues" evidence="2">
    <location>
        <begin position="9"/>
        <end position="19"/>
    </location>
</feature>
<dbReference type="RefSeq" id="XP_661298.1">
    <property type="nucleotide sequence ID" value="XM_656206.1"/>
</dbReference>
<accession>C8V7L3</accession>
<evidence type="ECO:0000256" key="2">
    <source>
        <dbReference type="SAM" id="MobiDB-lite"/>
    </source>
</evidence>
<dbReference type="OMA" id="HYDELSP"/>
<evidence type="ECO:0000256" key="1">
    <source>
        <dbReference type="SAM" id="Coils"/>
    </source>
</evidence>
<feature type="region of interest" description="Disordered" evidence="2">
    <location>
        <begin position="320"/>
        <end position="352"/>
    </location>
</feature>
<evidence type="ECO:0000313" key="4">
    <source>
        <dbReference type="Proteomes" id="UP000000560"/>
    </source>
</evidence>
<name>Q5B6Y6_EMENI</name>
<feature type="compositionally biased region" description="Polar residues" evidence="2">
    <location>
        <begin position="340"/>
        <end position="352"/>
    </location>
</feature>
<reference evidence="4" key="2">
    <citation type="journal article" date="2009" name="Fungal Genet. Biol.">
        <title>The 2008 update of the Aspergillus nidulans genome annotation: a community effort.</title>
        <authorList>
            <person name="Wortman J.R."/>
            <person name="Gilsenan J.M."/>
            <person name="Joardar V."/>
            <person name="Deegan J."/>
            <person name="Clutterbuck J."/>
            <person name="Andersen M.R."/>
            <person name="Archer D."/>
            <person name="Bencina M."/>
            <person name="Braus G."/>
            <person name="Coutinho P."/>
            <person name="von Dohren H."/>
            <person name="Doonan J."/>
            <person name="Driessen A.J."/>
            <person name="Durek P."/>
            <person name="Espeso E."/>
            <person name="Fekete E."/>
            <person name="Flipphi M."/>
            <person name="Estrada C.G."/>
            <person name="Geysens S."/>
            <person name="Goldman G."/>
            <person name="de Groot P.W."/>
            <person name="Hansen K."/>
            <person name="Harris S.D."/>
            <person name="Heinekamp T."/>
            <person name="Helmstaedt K."/>
            <person name="Henrissat B."/>
            <person name="Hofmann G."/>
            <person name="Homan T."/>
            <person name="Horio T."/>
            <person name="Horiuchi H."/>
            <person name="James S."/>
            <person name="Jones M."/>
            <person name="Karaffa L."/>
            <person name="Karanyi Z."/>
            <person name="Kato M."/>
            <person name="Keller N."/>
            <person name="Kelly D.E."/>
            <person name="Kiel J.A."/>
            <person name="Kim J.M."/>
            <person name="van der Klei I.J."/>
            <person name="Klis F.M."/>
            <person name="Kovalchuk A."/>
            <person name="Krasevec N."/>
            <person name="Kubicek C.P."/>
            <person name="Liu B."/>
            <person name="Maccabe A."/>
            <person name="Meyer V."/>
            <person name="Mirabito P."/>
            <person name="Miskei M."/>
            <person name="Mos M."/>
            <person name="Mullins J."/>
            <person name="Nelson D.R."/>
            <person name="Nielsen J."/>
            <person name="Oakley B.R."/>
            <person name="Osmani S.A."/>
            <person name="Pakula T."/>
            <person name="Paszewski A."/>
            <person name="Paulsen I."/>
            <person name="Pilsyk S."/>
            <person name="Pocsi I."/>
            <person name="Punt P.J."/>
            <person name="Ram A.F."/>
            <person name="Ren Q."/>
            <person name="Robellet X."/>
            <person name="Robson G."/>
            <person name="Seiboth B."/>
            <person name="van Solingen P."/>
            <person name="Specht T."/>
            <person name="Sun J."/>
            <person name="Taheri-Talesh N."/>
            <person name="Takeshita N."/>
            <person name="Ussery D."/>
            <person name="vanKuyk P.A."/>
            <person name="Visser H."/>
            <person name="van de Vondervoort P.J."/>
            <person name="de Vries R.P."/>
            <person name="Walton J."/>
            <person name="Xiang X."/>
            <person name="Xiong Y."/>
            <person name="Zeng A.P."/>
            <person name="Brandt B.W."/>
            <person name="Cornell M.J."/>
            <person name="van den Hondel C.A."/>
            <person name="Visser J."/>
            <person name="Oliver S.G."/>
            <person name="Turner G."/>
        </authorList>
    </citation>
    <scope>GENOME REANNOTATION</scope>
    <source>
        <strain evidence="4">FGSC A4 / ATCC 38163 / CBS 112.46 / NRRL 194 / M139</strain>
    </source>
</reference>
<organism evidence="3 4">
    <name type="scientific">Emericella nidulans (strain FGSC A4 / ATCC 38163 / CBS 112.46 / NRRL 194 / M139)</name>
    <name type="common">Aspergillus nidulans</name>
    <dbReference type="NCBI Taxonomy" id="227321"/>
    <lineage>
        <taxon>Eukaryota</taxon>
        <taxon>Fungi</taxon>
        <taxon>Dikarya</taxon>
        <taxon>Ascomycota</taxon>
        <taxon>Pezizomycotina</taxon>
        <taxon>Eurotiomycetes</taxon>
        <taxon>Eurotiomycetidae</taxon>
        <taxon>Eurotiales</taxon>
        <taxon>Aspergillaceae</taxon>
        <taxon>Aspergillus</taxon>
        <taxon>Aspergillus subgen. Nidulantes</taxon>
    </lineage>
</organism>
<sequence length="352" mass="40008">MDPNPTPDQLPSLSTTTNKAVLADDAEASSSKDIPNPLTVDNRAVPLDEEGPLSPNNISNRLTQLARLSTLRGSHANRFSAEAQSINQCLNQLEFLLNPRSNVQLNMTQGVASNQQTQNQRGRSPGSDPGPDPGASRRPDGLRGPAASSNSMAHSHARSLGELSTAQLTQPARTLFETPKVYNLVKEFDEEMQRLSDAFLKRREETFYIYSLHDKERKRMRCRIAELEAEIEELQADMQQEMAEREALQGTVRGFETWIERYQEEYQLAHKKKPAETPRQKGRGWWSKQKVCQPGDFDVDALFDGITAWMRGWADVEEEFRNRETARRQRRIGKNKQRQDITNIQRESSTND</sequence>
<dbReference type="OrthoDB" id="4448936at2759"/>
<dbReference type="STRING" id="227321.Q5B6Y6"/>
<feature type="compositionally biased region" description="Polar residues" evidence="2">
    <location>
        <begin position="111"/>
        <end position="120"/>
    </location>
</feature>
<keyword evidence="1" id="KW-0175">Coiled coil</keyword>
<feature type="region of interest" description="Disordered" evidence="2">
    <location>
        <begin position="1"/>
        <end position="58"/>
    </location>
</feature>
<dbReference type="InParanoid" id="Q5B6Y6"/>
<proteinExistence type="predicted"/>